<dbReference type="EMBL" id="NXII01000017">
    <property type="protein sequence ID" value="RXI38916.1"/>
    <property type="molecule type" value="Genomic_DNA"/>
</dbReference>
<dbReference type="AlphaFoldDB" id="A0A6M8NT79"/>
<gene>
    <name evidence="1" type="ORF">CP963_10955</name>
</gene>
<keyword evidence="2" id="KW-1185">Reference proteome</keyword>
<evidence type="ECO:0000313" key="1">
    <source>
        <dbReference type="EMBL" id="RXI38916.1"/>
    </source>
</evidence>
<reference evidence="1 2" key="1">
    <citation type="submission" date="2017-09" db="EMBL/GenBank/DDBJ databases">
        <title>Genomics of the genus Arcobacter.</title>
        <authorList>
            <person name="Perez-Cataluna A."/>
            <person name="Figueras M.J."/>
            <person name="Salas-Masso N."/>
        </authorList>
    </citation>
    <scope>NUCLEOTIDE SEQUENCE [LARGE SCALE GENOMIC DNA]</scope>
    <source>
        <strain evidence="1 2">CECT 7834</strain>
    </source>
</reference>
<sequence>MKKTDYAGLSHFQEYCKEFDEQYVVVGGFATVMLLDEELGEGHGKATFDIDLVLLTNNSVELSQRIKQYITDGKYDIQVGEKDQYKYYRFNNPKEENFAKEIELFASNENKLELDNEQRILPIDPEEGLYSLSAIMLDPEYFEMIKNNVNKSTEAPCTNTQATIMLKMSAFYDLKKREDNKWKKHRRDILKLSLLLTGEEEIKLVGRMKEDFDSFIQHLKEELDQKSIKSFADGLPIYKDQVIEILEKVFIKS</sequence>
<organism evidence="1 2">
    <name type="scientific">Arcobacter cloacae</name>
    <dbReference type="NCBI Taxonomy" id="1054034"/>
    <lineage>
        <taxon>Bacteria</taxon>
        <taxon>Pseudomonadati</taxon>
        <taxon>Campylobacterota</taxon>
        <taxon>Epsilonproteobacteria</taxon>
        <taxon>Campylobacterales</taxon>
        <taxon>Arcobacteraceae</taxon>
        <taxon>Arcobacter</taxon>
    </lineage>
</organism>
<evidence type="ECO:0000313" key="2">
    <source>
        <dbReference type="Proteomes" id="UP000290378"/>
    </source>
</evidence>
<dbReference type="RefSeq" id="WP_129014237.1">
    <property type="nucleotide sequence ID" value="NZ_CBCSEI010000013.1"/>
</dbReference>
<name>A0A6M8NT79_9BACT</name>
<accession>A0A6M8NT79</accession>
<protein>
    <submittedName>
        <fullName evidence="1">Uncharacterized protein</fullName>
    </submittedName>
</protein>
<comment type="caution">
    <text evidence="1">The sequence shown here is derived from an EMBL/GenBank/DDBJ whole genome shotgun (WGS) entry which is preliminary data.</text>
</comment>
<proteinExistence type="predicted"/>
<dbReference type="Proteomes" id="UP000290378">
    <property type="component" value="Unassembled WGS sequence"/>
</dbReference>